<dbReference type="GO" id="GO:0022857">
    <property type="term" value="F:transmembrane transporter activity"/>
    <property type="evidence" value="ECO:0007669"/>
    <property type="project" value="UniProtKB-UniRule"/>
</dbReference>
<comment type="similarity">
    <text evidence="7">Belongs to the TRAP transporter small permease family.</text>
</comment>
<proteinExistence type="inferred from homology"/>
<feature type="domain" description="Tripartite ATP-independent periplasmic transporters DctQ component" evidence="8">
    <location>
        <begin position="57"/>
        <end position="177"/>
    </location>
</feature>
<keyword evidence="10" id="KW-1185">Reference proteome</keyword>
<evidence type="ECO:0000256" key="4">
    <source>
        <dbReference type="ARBA" id="ARBA00022692"/>
    </source>
</evidence>
<reference evidence="9 10" key="1">
    <citation type="submission" date="2018-03" db="EMBL/GenBank/DDBJ databases">
        <title>Rhodobacter veldkampii.</title>
        <authorList>
            <person name="Meyer T.E."/>
            <person name="Miller S."/>
            <person name="Lodha T."/>
            <person name="Gandham S."/>
            <person name="Chintalapati S."/>
            <person name="Chintalapati V.R."/>
        </authorList>
    </citation>
    <scope>NUCLEOTIDE SEQUENCE [LARGE SCALE GENOMIC DNA]</scope>
    <source>
        <strain evidence="9 10">DSM 11550</strain>
    </source>
</reference>
<evidence type="ECO:0000259" key="8">
    <source>
        <dbReference type="Pfam" id="PF04290"/>
    </source>
</evidence>
<keyword evidence="2 7" id="KW-0813">Transport</keyword>
<protein>
    <recommendedName>
        <fullName evidence="7">TRAP transporter small permease protein</fullName>
    </recommendedName>
</protein>
<evidence type="ECO:0000256" key="2">
    <source>
        <dbReference type="ARBA" id="ARBA00022448"/>
    </source>
</evidence>
<evidence type="ECO:0000313" key="9">
    <source>
        <dbReference type="EMBL" id="PTE16804.1"/>
    </source>
</evidence>
<evidence type="ECO:0000256" key="5">
    <source>
        <dbReference type="ARBA" id="ARBA00022989"/>
    </source>
</evidence>
<name>A0A2T4JFW2_9RHOB</name>
<evidence type="ECO:0000313" key="10">
    <source>
        <dbReference type="Proteomes" id="UP000241899"/>
    </source>
</evidence>
<dbReference type="EMBL" id="PZKF01000031">
    <property type="protein sequence ID" value="PTE16804.1"/>
    <property type="molecule type" value="Genomic_DNA"/>
</dbReference>
<keyword evidence="5 7" id="KW-1133">Transmembrane helix</keyword>
<dbReference type="InterPro" id="IPR055348">
    <property type="entry name" value="DctQ"/>
</dbReference>
<keyword evidence="3" id="KW-1003">Cell membrane</keyword>
<dbReference type="GO" id="GO:0005886">
    <property type="term" value="C:plasma membrane"/>
    <property type="evidence" value="ECO:0007669"/>
    <property type="project" value="UniProtKB-SubCell"/>
</dbReference>
<comment type="caution">
    <text evidence="9">The sequence shown here is derived from an EMBL/GenBank/DDBJ whole genome shotgun (WGS) entry which is preliminary data.</text>
</comment>
<dbReference type="AlphaFoldDB" id="A0A2T4JFW2"/>
<dbReference type="RefSeq" id="WP_107325640.1">
    <property type="nucleotide sequence ID" value="NZ_NHSP01000070.1"/>
</dbReference>
<comment type="subunit">
    <text evidence="7">The complex comprises the extracytoplasmic solute receptor protein and the two transmembrane proteins.</text>
</comment>
<evidence type="ECO:0000256" key="1">
    <source>
        <dbReference type="ARBA" id="ARBA00004651"/>
    </source>
</evidence>
<keyword evidence="4 7" id="KW-0812">Transmembrane</keyword>
<feature type="transmembrane region" description="Helical" evidence="7">
    <location>
        <begin position="12"/>
        <end position="32"/>
    </location>
</feature>
<organism evidence="9 10">
    <name type="scientific">Phaeovulum veldkampii DSM 11550</name>
    <dbReference type="NCBI Taxonomy" id="1185920"/>
    <lineage>
        <taxon>Bacteria</taxon>
        <taxon>Pseudomonadati</taxon>
        <taxon>Pseudomonadota</taxon>
        <taxon>Alphaproteobacteria</taxon>
        <taxon>Rhodobacterales</taxon>
        <taxon>Paracoccaceae</taxon>
        <taxon>Phaeovulum</taxon>
    </lineage>
</organism>
<evidence type="ECO:0000256" key="6">
    <source>
        <dbReference type="ARBA" id="ARBA00023136"/>
    </source>
</evidence>
<accession>A0A2T4JFW2</accession>
<keyword evidence="6 7" id="KW-0472">Membrane</keyword>
<comment type="subcellular location">
    <subcellularLocation>
        <location evidence="7">Cell inner membrane</location>
        <topology evidence="7">Multi-pass membrane protein</topology>
    </subcellularLocation>
    <subcellularLocation>
        <location evidence="1">Cell membrane</location>
        <topology evidence="1">Multi-pass membrane protein</topology>
    </subcellularLocation>
</comment>
<sequence length="184" mass="19678">MDRLIRQIARLSALAGGVVLLALVGMICASVLGNATLKLAQMAWVQSTLPGLAEGMRAAGIGPIRASYELVEIGVAFVIFAFLPWVQITRGHAMVEVFTARLPARADAALAALWEVLMAAAMVLIAWRLYAGMLGKVKNAETTFLMQIPLWWAYAACLVAACLAALVTLWATVAALRRAARAWA</sequence>
<feature type="transmembrane region" description="Helical" evidence="7">
    <location>
        <begin position="109"/>
        <end position="130"/>
    </location>
</feature>
<dbReference type="Pfam" id="PF04290">
    <property type="entry name" value="DctQ"/>
    <property type="match status" value="1"/>
</dbReference>
<feature type="transmembrane region" description="Helical" evidence="7">
    <location>
        <begin position="150"/>
        <end position="176"/>
    </location>
</feature>
<evidence type="ECO:0000256" key="3">
    <source>
        <dbReference type="ARBA" id="ARBA00022475"/>
    </source>
</evidence>
<feature type="transmembrane region" description="Helical" evidence="7">
    <location>
        <begin position="70"/>
        <end position="88"/>
    </location>
</feature>
<dbReference type="Proteomes" id="UP000241899">
    <property type="component" value="Unassembled WGS sequence"/>
</dbReference>
<evidence type="ECO:0000256" key="7">
    <source>
        <dbReference type="RuleBase" id="RU369079"/>
    </source>
</evidence>
<comment type="function">
    <text evidence="7">Part of the tripartite ATP-independent periplasmic (TRAP) transport system.</text>
</comment>
<gene>
    <name evidence="9" type="ORF">C5F46_12265</name>
</gene>
<keyword evidence="7" id="KW-0997">Cell inner membrane</keyword>
<dbReference type="OrthoDB" id="6183232at2"/>